<comment type="caution">
    <text evidence="1">The sequence shown here is derived from an EMBL/GenBank/DDBJ whole genome shotgun (WGS) entry which is preliminary data.</text>
</comment>
<name>A0ABS6PDM4_9PSED</name>
<accession>A0ABS6PDM4</accession>
<protein>
    <submittedName>
        <fullName evidence="1">Uncharacterized protein</fullName>
    </submittedName>
</protein>
<evidence type="ECO:0000313" key="2">
    <source>
        <dbReference type="Proteomes" id="UP000765224"/>
    </source>
</evidence>
<proteinExistence type="predicted"/>
<keyword evidence="2" id="KW-1185">Reference proteome</keyword>
<evidence type="ECO:0000313" key="1">
    <source>
        <dbReference type="EMBL" id="MBV4458570.1"/>
    </source>
</evidence>
<organism evidence="1 2">
    <name type="scientific">Pseudomonas ekonensis</name>
    <dbReference type="NCBI Taxonomy" id="2842353"/>
    <lineage>
        <taxon>Bacteria</taxon>
        <taxon>Pseudomonadati</taxon>
        <taxon>Pseudomonadota</taxon>
        <taxon>Gammaproteobacteria</taxon>
        <taxon>Pseudomonadales</taxon>
        <taxon>Pseudomonadaceae</taxon>
        <taxon>Pseudomonas</taxon>
    </lineage>
</organism>
<dbReference type="Proteomes" id="UP000765224">
    <property type="component" value="Unassembled WGS sequence"/>
</dbReference>
<reference evidence="1 2" key="1">
    <citation type="submission" date="2021-06" db="EMBL/GenBank/DDBJ databases">
        <title>Updating the genus Pseudomonas: Description of 43 new species and partition of the Pseudomonas putida group.</title>
        <authorList>
            <person name="Girard L."/>
            <person name="Lood C."/>
            <person name="Vandamme P."/>
            <person name="Rokni-Zadeh H."/>
            <person name="Van Noort V."/>
            <person name="Hofte M."/>
            <person name="Lavigne R."/>
            <person name="De Mot R."/>
        </authorList>
    </citation>
    <scope>NUCLEOTIDE SEQUENCE [LARGE SCALE GENOMIC DNA]</scope>
    <source>
        <strain evidence="1 2">COR58</strain>
    </source>
</reference>
<gene>
    <name evidence="1" type="ORF">KVG96_11460</name>
</gene>
<sequence length="265" mass="29099">MPSEEIMMYDPPRVVGVADDDPDGYIPEELLAQGIEVVIPIWPRPAGPGQTDKLIVEMKRNGVVVFNQRTEHPGPIAETQFTIAIGPAHLVEDGVVEVMYTTLNHFNNPAHSLPRKLTIDHTLVPKDLTEPNFPAANRNGYLNCSSEPPIWEGVEVKVPALPAFVRVGDLCSVEWTGYLTLNGSGAPIAQTYKKIDKTIMNAQEIAQGFSVLVEPYRPHIEPMQKLASALANYTLYRGGRRMGVSLKGLVKIDRAIPGEEQLCGP</sequence>
<dbReference type="EMBL" id="JAHSTS010000001">
    <property type="protein sequence ID" value="MBV4458570.1"/>
    <property type="molecule type" value="Genomic_DNA"/>
</dbReference>
<dbReference type="RefSeq" id="WP_217892167.1">
    <property type="nucleotide sequence ID" value="NZ_JAHSTS010000001.1"/>
</dbReference>